<evidence type="ECO:0000256" key="8">
    <source>
        <dbReference type="ARBA" id="ARBA00023118"/>
    </source>
</evidence>
<dbReference type="InterPro" id="IPR036397">
    <property type="entry name" value="RNaseH_sf"/>
</dbReference>
<organism evidence="14 15">
    <name type="scientific">[Actinobacillus] rossii</name>
    <dbReference type="NCBI Taxonomy" id="123820"/>
    <lineage>
        <taxon>Bacteria</taxon>
        <taxon>Pseudomonadati</taxon>
        <taxon>Pseudomonadota</taxon>
        <taxon>Gammaproteobacteria</taxon>
        <taxon>Pasteurellales</taxon>
        <taxon>Pasteurellaceae</taxon>
    </lineage>
</organism>
<dbReference type="NCBIfam" id="TIGR01865">
    <property type="entry name" value="cas_Csn1"/>
    <property type="match status" value="1"/>
</dbReference>
<comment type="subunit">
    <text evidence="11 12">Monomer. Binds crRNA and tracrRNA.</text>
</comment>
<dbReference type="Pfam" id="PF18470">
    <property type="entry name" value="Cas9_a"/>
    <property type="match status" value="1"/>
</dbReference>
<evidence type="ECO:0000256" key="11">
    <source>
        <dbReference type="ARBA" id="ARBA00046380"/>
    </source>
</evidence>
<keyword evidence="6 12" id="KW-0460">Magnesium</keyword>
<feature type="binding site" evidence="12">
    <location>
        <position position="502"/>
    </location>
    <ligand>
        <name>Mg(2+)</name>
        <dbReference type="ChEBI" id="CHEBI:18420"/>
        <label>2</label>
    </ligand>
</feature>
<protein>
    <recommendedName>
        <fullName evidence="12">CRISPR-associated endonuclease Cas9</fullName>
        <ecNumber evidence="12">3.1.-.-</ecNumber>
    </recommendedName>
</protein>
<keyword evidence="15" id="KW-1185">Reference proteome</keyword>
<feature type="binding site" evidence="12">
    <location>
        <position position="717"/>
    </location>
    <ligand>
        <name>Mg(2+)</name>
        <dbReference type="ChEBI" id="CHEBI:18420"/>
        <label>2</label>
    </ligand>
</feature>
<dbReference type="OrthoDB" id="9777169at2"/>
<dbReference type="GO" id="GO:0003677">
    <property type="term" value="F:DNA binding"/>
    <property type="evidence" value="ECO:0007669"/>
    <property type="project" value="UniProtKB-UniRule"/>
</dbReference>
<dbReference type="PROSITE" id="PS51749">
    <property type="entry name" value="HNH_CAS9"/>
    <property type="match status" value="1"/>
</dbReference>
<dbReference type="InterPro" id="IPR033114">
    <property type="entry name" value="HNH_CAS9"/>
</dbReference>
<dbReference type="GO" id="GO:0004519">
    <property type="term" value="F:endonuclease activity"/>
    <property type="evidence" value="ECO:0007669"/>
    <property type="project" value="UniProtKB-UniRule"/>
</dbReference>
<evidence type="ECO:0000313" key="14">
    <source>
        <dbReference type="EMBL" id="SUT94987.1"/>
    </source>
</evidence>
<dbReference type="AlphaFoldDB" id="A0A380U1Z1"/>
<dbReference type="InterPro" id="IPR041383">
    <property type="entry name" value="RuvC_III"/>
</dbReference>
<keyword evidence="5 12" id="KW-0378">Hydrolase</keyword>
<evidence type="ECO:0000256" key="12">
    <source>
        <dbReference type="HAMAP-Rule" id="MF_01480"/>
    </source>
</evidence>
<evidence type="ECO:0000256" key="3">
    <source>
        <dbReference type="ARBA" id="ARBA00022723"/>
    </source>
</evidence>
<dbReference type="Pfam" id="PF18541">
    <property type="entry name" value="RuvC_III"/>
    <property type="match status" value="1"/>
</dbReference>
<comment type="cofactor">
    <cofactor evidence="1 12">
        <name>Mg(2+)</name>
        <dbReference type="ChEBI" id="CHEBI:18420"/>
    </cofactor>
</comment>
<dbReference type="GO" id="GO:0046872">
    <property type="term" value="F:metal ion binding"/>
    <property type="evidence" value="ECO:0007669"/>
    <property type="project" value="UniProtKB-UniRule"/>
</dbReference>
<keyword evidence="9 12" id="KW-0238">DNA-binding</keyword>
<feature type="binding site" evidence="12">
    <location>
        <position position="13"/>
    </location>
    <ligand>
        <name>Mg(2+)</name>
        <dbReference type="ChEBI" id="CHEBI:18420"/>
        <label>2</label>
    </ligand>
</feature>
<dbReference type="InterPro" id="IPR028629">
    <property type="entry name" value="Cas9"/>
</dbReference>
<evidence type="ECO:0000259" key="13">
    <source>
        <dbReference type="PROSITE" id="PS51749"/>
    </source>
</evidence>
<dbReference type="GO" id="GO:0003723">
    <property type="term" value="F:RNA binding"/>
    <property type="evidence" value="ECO:0007669"/>
    <property type="project" value="UniProtKB-UniRule"/>
</dbReference>
<evidence type="ECO:0000256" key="1">
    <source>
        <dbReference type="ARBA" id="ARBA00001946"/>
    </source>
</evidence>
<keyword evidence="2 12" id="KW-0540">Nuclease</keyword>
<dbReference type="InterPro" id="IPR003615">
    <property type="entry name" value="HNH_nuc"/>
</dbReference>
<evidence type="ECO:0000256" key="6">
    <source>
        <dbReference type="ARBA" id="ARBA00022842"/>
    </source>
</evidence>
<keyword evidence="10" id="KW-0464">Manganese</keyword>
<keyword evidence="4 12" id="KW-0255">Endonuclease</keyword>
<dbReference type="Gene3D" id="3.30.420.10">
    <property type="entry name" value="Ribonuclease H-like superfamily/Ribonuclease H"/>
    <property type="match status" value="3"/>
</dbReference>
<feature type="binding site" evidence="12">
    <location>
        <position position="498"/>
    </location>
    <ligand>
        <name>Mg(2+)</name>
        <dbReference type="ChEBI" id="CHEBI:18420"/>
        <label>1</label>
    </ligand>
</feature>
<proteinExistence type="inferred from homology"/>
<evidence type="ECO:0000256" key="2">
    <source>
        <dbReference type="ARBA" id="ARBA00022722"/>
    </source>
</evidence>
<dbReference type="InterPro" id="IPR040619">
    <property type="entry name" value="Cas9_alpha-helical_lobe"/>
</dbReference>
<feature type="binding site" evidence="12">
    <location>
        <position position="13"/>
    </location>
    <ligand>
        <name>Mg(2+)</name>
        <dbReference type="ChEBI" id="CHEBI:18420"/>
        <label>1</label>
    </ligand>
</feature>
<gene>
    <name evidence="12" type="primary">cas9</name>
    <name evidence="14" type="ORF">NCTC10801_02361</name>
</gene>
<keyword evidence="8 12" id="KW-0051">Antiviral defense</keyword>
<feature type="active site" description="Proton acceptor for HNH nuclease domain" evidence="12">
    <location>
        <position position="582"/>
    </location>
</feature>
<accession>A0A380U1Z1</accession>
<dbReference type="Proteomes" id="UP000254649">
    <property type="component" value="Unassembled WGS sequence"/>
</dbReference>
<evidence type="ECO:0000256" key="4">
    <source>
        <dbReference type="ARBA" id="ARBA00022759"/>
    </source>
</evidence>
<sequence length="1089" mass="125816">MKTSSLNYILGLDLGIASVGWAVVEIDEQENPLGLIDVGVRTFERAEVPKTGESLALARRLARSSRRLVKRRAERLKKAKRLLKAENLLLSTDEKLPNDVWQLRVKGLEQQLEREEWAAVLLHLLKHRGYLSQRKNESKTENKELGALLSGVNTNHQILKSLAYRTPAEIAINKFQAEEGHIRNQRGSYTHTFSRLDLQAEMALLFQCQREFGNTYTSAKLLENLTALLMWQKPALAGEAILKMLGKCTFEPTEYKAAKNTYSAESFVWLTKLNNLRILENGEERALTDNERFMLLEQPYEKTKLTYAQVRSILALNNEAIFKGVRYFGEDKKSVETKTTLMEMKAYHQIRKALESADLKAEWNALKNDSVLLDEIGTAFSLYKTDEDINSYLNGKLSVKVLNALLENLNFDKFIQLSLKALQQILPLMLQGQCYDEAVSAIYGDHYGKKSEESNVFLPVIPANEIRNPVVLRTLTQTRKVINAIVRLYGSPARIHIETGREVGKSYKDRRELEKQQEENRKQRERAVKKFKEIFPNFIGEPKGKDILKMRLYDQQQAKCLYSGKPLELHRLLEKGYVEVDHALPFSRTWDDSFNNKVLVLANENQNKGNLTPYEWLDGKNNSERWQHFVARVQISGFSYKKKQRILSQKLDEKGFIERNLNDTRYVARFLCNFITDNMLLTGKGSRKVFASNGQITALLRSRWGLQKVREDNDRHHALDAVVVACSTVAMQQRIIRFVRYETGDVFKGERIDYETGEIIPLYFPTPWEFFRENVEIRIFSDNPKLELANRLPDYPKYNHEFVQPLFVSRMPTRKMTGQGHKETIFSKKTKGVNRIDAKDDASNEIVRVKKIPLTELKLEDIDFIVGYDVNREEALYESLKTQLEKYDNNPEKAFAEKFYKPKYIIKDNNKVLENTSALVKSVKVIQRKQGRQDILNTGVDVNNGHADNASGSIVRIDVFIKNKKYFYIPVYTWQVAKGILPNMAPLAKKKEIDWELMDEISVFQFSIYPNDLIKLKTKKFEFFGYFVKFNRNNVSFDIRAHDNSKKLGNNGVFESIGGATAVLVEKYQVDELGKNIRPCRPTKRQHVR</sequence>
<evidence type="ECO:0000256" key="10">
    <source>
        <dbReference type="ARBA" id="ARBA00023211"/>
    </source>
</evidence>
<feature type="active site" description="For RuvC-like nuclease domain" evidence="12">
    <location>
        <position position="13"/>
    </location>
</feature>
<dbReference type="CDD" id="cd09643">
    <property type="entry name" value="Csn1"/>
    <property type="match status" value="1"/>
</dbReference>
<keyword evidence="7 12" id="KW-0694">RNA-binding</keyword>
<comment type="function">
    <text evidence="12">CRISPR (clustered regularly interspaced short palindromic repeat) is an adaptive immune system that provides protection against mobile genetic elements (viruses, transposable elements and conjugative plasmids). CRISPR clusters contain spacers, sequences complementary to antecedent mobile elements, and target invading nucleic acids. CRISPR clusters are transcribed and processed into CRISPR RNA (crRNA). In type II CRISPR systems correct processing of pre-crRNA requires a trans-encoded small RNA (tracrRNA), endogenous ribonuclease 3 (rnc) and this protein. The tracrRNA serves as a guide for ribonuclease 3-aided processing of pre-crRNA. Subsequently Cas9/crRNA/tracrRNA endonucleolytically cleaves linear or circular dsDNA target complementary to the spacer; Cas9 is inactive in the absence of the 2 guide RNAs (gRNA). Cas9 recognizes the protospacer adjacent motif (PAM) in the CRISPR repeat sequences to help distinguish self versus nonself, as targets within the bacterial CRISPR locus do not have PAMs. PAM recognition is also required for catalytic activity.</text>
</comment>
<dbReference type="Pfam" id="PF13395">
    <property type="entry name" value="HNH_4"/>
    <property type="match status" value="1"/>
</dbReference>
<dbReference type="EMBL" id="UFRQ01000003">
    <property type="protein sequence ID" value="SUT94987.1"/>
    <property type="molecule type" value="Genomic_DNA"/>
</dbReference>
<feature type="binding site" evidence="12">
    <location>
        <position position="502"/>
    </location>
    <ligand>
        <name>Mg(2+)</name>
        <dbReference type="ChEBI" id="CHEBI:18420"/>
        <label>1</label>
    </ligand>
</feature>
<evidence type="ECO:0000256" key="9">
    <source>
        <dbReference type="ARBA" id="ARBA00023125"/>
    </source>
</evidence>
<dbReference type="GO" id="GO:0016787">
    <property type="term" value="F:hydrolase activity"/>
    <property type="evidence" value="ECO:0007669"/>
    <property type="project" value="UniProtKB-KW"/>
</dbReference>
<comment type="domain">
    <text evidence="12">Has 2 endonuclease domains. The discontinuous RuvC-like domain cleaves the target DNA noncomplementary to crRNA while the HNH nuclease domain cleaves the target DNA complementary to crRNA.</text>
</comment>
<evidence type="ECO:0000256" key="5">
    <source>
        <dbReference type="ARBA" id="ARBA00022801"/>
    </source>
</evidence>
<dbReference type="HAMAP" id="MF_01480">
    <property type="entry name" value="Cas9"/>
    <property type="match status" value="1"/>
</dbReference>
<reference evidence="14 15" key="1">
    <citation type="submission" date="2018-06" db="EMBL/GenBank/DDBJ databases">
        <authorList>
            <consortium name="Pathogen Informatics"/>
            <person name="Doyle S."/>
        </authorList>
    </citation>
    <scope>NUCLEOTIDE SEQUENCE [LARGE SCALE GENOMIC DNA]</scope>
    <source>
        <strain evidence="14 15">NCTC10801</strain>
    </source>
</reference>
<dbReference type="GO" id="GO:0051607">
    <property type="term" value="P:defense response to virus"/>
    <property type="evidence" value="ECO:0007669"/>
    <property type="project" value="UniProtKB-UniRule"/>
</dbReference>
<feature type="domain" description="HNH Cas9-type" evidence="13">
    <location>
        <begin position="506"/>
        <end position="661"/>
    </location>
</feature>
<dbReference type="EC" id="3.1.-.-" evidence="12"/>
<name>A0A380U1Z1_9PAST</name>
<dbReference type="GO" id="GO:0043571">
    <property type="term" value="P:maintenance of CRISPR repeat elements"/>
    <property type="evidence" value="ECO:0007669"/>
    <property type="project" value="UniProtKB-UniRule"/>
</dbReference>
<evidence type="ECO:0000313" key="15">
    <source>
        <dbReference type="Proteomes" id="UP000254649"/>
    </source>
</evidence>
<comment type="similarity">
    <text evidence="12">Belongs to the CRISPR-associated Cas9 family.</text>
</comment>
<evidence type="ECO:0000256" key="7">
    <source>
        <dbReference type="ARBA" id="ARBA00022884"/>
    </source>
</evidence>
<keyword evidence="3 12" id="KW-0479">Metal-binding</keyword>